<feature type="compositionally biased region" description="Low complexity" evidence="1">
    <location>
        <begin position="215"/>
        <end position="229"/>
    </location>
</feature>
<evidence type="ECO:0000313" key="2">
    <source>
        <dbReference type="EMBL" id="EOY18417.1"/>
    </source>
</evidence>
<keyword evidence="3" id="KW-1185">Reference proteome</keyword>
<feature type="compositionally biased region" description="Polar residues" evidence="1">
    <location>
        <begin position="284"/>
        <end position="294"/>
    </location>
</feature>
<protein>
    <submittedName>
        <fullName evidence="2">Uncharacterized protein</fullName>
    </submittedName>
</protein>
<dbReference type="AlphaFoldDB" id="A0A061FP09"/>
<feature type="compositionally biased region" description="Low complexity" evidence="1">
    <location>
        <begin position="117"/>
        <end position="128"/>
    </location>
</feature>
<proteinExistence type="predicted"/>
<reference evidence="2 3" key="1">
    <citation type="journal article" date="2013" name="Genome Biol.">
        <title>The genome sequence of the most widely cultivated cacao type and its use to identify candidate genes regulating pod color.</title>
        <authorList>
            <person name="Motamayor J.C."/>
            <person name="Mockaitis K."/>
            <person name="Schmutz J."/>
            <person name="Haiminen N."/>
            <person name="Iii D.L."/>
            <person name="Cornejo O."/>
            <person name="Findley S.D."/>
            <person name="Zheng P."/>
            <person name="Utro F."/>
            <person name="Royaert S."/>
            <person name="Saski C."/>
            <person name="Jenkins J."/>
            <person name="Podicheti R."/>
            <person name="Zhao M."/>
            <person name="Scheffler B.E."/>
            <person name="Stack J.C."/>
            <person name="Feltus F.A."/>
            <person name="Mustiga G.M."/>
            <person name="Amores F."/>
            <person name="Phillips W."/>
            <person name="Marelli J.P."/>
            <person name="May G.D."/>
            <person name="Shapiro H."/>
            <person name="Ma J."/>
            <person name="Bustamante C.D."/>
            <person name="Schnell R.J."/>
            <person name="Main D."/>
            <person name="Gilbert D."/>
            <person name="Parida L."/>
            <person name="Kuhn D.N."/>
        </authorList>
    </citation>
    <scope>NUCLEOTIDE SEQUENCE [LARGE SCALE GENOMIC DNA]</scope>
    <source>
        <strain evidence="3">cv. Matina 1-6</strain>
    </source>
</reference>
<accession>A0A061FP09</accession>
<organism evidence="2 3">
    <name type="scientific">Theobroma cacao</name>
    <name type="common">Cacao</name>
    <name type="synonym">Cocoa</name>
    <dbReference type="NCBI Taxonomy" id="3641"/>
    <lineage>
        <taxon>Eukaryota</taxon>
        <taxon>Viridiplantae</taxon>
        <taxon>Streptophyta</taxon>
        <taxon>Embryophyta</taxon>
        <taxon>Tracheophyta</taxon>
        <taxon>Spermatophyta</taxon>
        <taxon>Magnoliopsida</taxon>
        <taxon>eudicotyledons</taxon>
        <taxon>Gunneridae</taxon>
        <taxon>Pentapetalae</taxon>
        <taxon>rosids</taxon>
        <taxon>malvids</taxon>
        <taxon>Malvales</taxon>
        <taxon>Malvaceae</taxon>
        <taxon>Byttnerioideae</taxon>
        <taxon>Theobroma</taxon>
    </lineage>
</organism>
<feature type="compositionally biased region" description="Polar residues" evidence="1">
    <location>
        <begin position="57"/>
        <end position="66"/>
    </location>
</feature>
<feature type="compositionally biased region" description="Polar residues" evidence="1">
    <location>
        <begin position="243"/>
        <end position="255"/>
    </location>
</feature>
<dbReference type="Gramene" id="EOY18417">
    <property type="protein sequence ID" value="EOY18417"/>
    <property type="gene ID" value="TCM_043014"/>
</dbReference>
<sequence length="364" mass="40879">MTHSRQGSAPKDTRRRLGKQDEEYRQRHSSQMHTSSENNQDEDFSEGHSPRMEMSSENKNQQQPHTNGAPFWRGDPSKDIHPKESNQSSGHSQQQTTVTSPQGYPPIDDQSSYPLHQQQSSTKISTSQEYNSKDDSLPKTQSAYHTLQQQLSAGATSVQEQPSKTDSSYNPQHQLPSGRVYSHPKDDSPQRSNQSSYHSTQQSYPVSDPPTNNHPRQSNQSSYQSRQQPSPVPTPQRCDLSEDSYTVRDQNSEHLQQQQQSDCLQGEPPKQVHPPKHSAIPMTVPSNTSCMQQDKMNDNDPHRSQTPSSKDPSAQGYAAPPKAKEDENVATQKYVATPKVESTPRNIAVPRTNLKPPSKWCCCL</sequence>
<feature type="compositionally biased region" description="Basic and acidic residues" evidence="1">
    <location>
        <begin position="75"/>
        <end position="84"/>
    </location>
</feature>
<feature type="compositionally biased region" description="Polar residues" evidence="1">
    <location>
        <begin position="138"/>
        <end position="175"/>
    </location>
</feature>
<feature type="compositionally biased region" description="Polar residues" evidence="1">
    <location>
        <begin position="190"/>
        <end position="214"/>
    </location>
</feature>
<evidence type="ECO:0000256" key="1">
    <source>
        <dbReference type="SAM" id="MobiDB-lite"/>
    </source>
</evidence>
<dbReference type="EMBL" id="CM001888">
    <property type="protein sequence ID" value="EOY18417.1"/>
    <property type="molecule type" value="Genomic_DNA"/>
</dbReference>
<feature type="compositionally biased region" description="Polar residues" evidence="1">
    <location>
        <begin position="85"/>
        <end position="102"/>
    </location>
</feature>
<dbReference type="InParanoid" id="A0A061FP09"/>
<dbReference type="Proteomes" id="UP000026915">
    <property type="component" value="Chromosome 10"/>
</dbReference>
<gene>
    <name evidence="2" type="ORF">TCM_043014</name>
</gene>
<feature type="compositionally biased region" description="Basic and acidic residues" evidence="1">
    <location>
        <begin position="45"/>
        <end position="56"/>
    </location>
</feature>
<feature type="region of interest" description="Disordered" evidence="1">
    <location>
        <begin position="1"/>
        <end position="337"/>
    </location>
</feature>
<name>A0A061FP09_THECC</name>
<feature type="compositionally biased region" description="Polar residues" evidence="1">
    <location>
        <begin position="29"/>
        <end position="38"/>
    </location>
</feature>
<evidence type="ECO:0000313" key="3">
    <source>
        <dbReference type="Proteomes" id="UP000026915"/>
    </source>
</evidence>
<dbReference type="HOGENOM" id="CLU_761667_0_0_1"/>